<evidence type="ECO:0000313" key="2">
    <source>
        <dbReference type="EMBL" id="KAK4233125.1"/>
    </source>
</evidence>
<protein>
    <submittedName>
        <fullName evidence="2">Uncharacterized protein</fullName>
    </submittedName>
</protein>
<comment type="caution">
    <text evidence="2">The sequence shown here is derived from an EMBL/GenBank/DDBJ whole genome shotgun (WGS) entry which is preliminary data.</text>
</comment>
<organism evidence="2 3">
    <name type="scientific">Achaetomium macrosporum</name>
    <dbReference type="NCBI Taxonomy" id="79813"/>
    <lineage>
        <taxon>Eukaryota</taxon>
        <taxon>Fungi</taxon>
        <taxon>Dikarya</taxon>
        <taxon>Ascomycota</taxon>
        <taxon>Pezizomycotina</taxon>
        <taxon>Sordariomycetes</taxon>
        <taxon>Sordariomycetidae</taxon>
        <taxon>Sordariales</taxon>
        <taxon>Chaetomiaceae</taxon>
        <taxon>Achaetomium</taxon>
    </lineage>
</organism>
<feature type="region of interest" description="Disordered" evidence="1">
    <location>
        <begin position="1"/>
        <end position="56"/>
    </location>
</feature>
<evidence type="ECO:0000313" key="3">
    <source>
        <dbReference type="Proteomes" id="UP001303760"/>
    </source>
</evidence>
<dbReference type="EMBL" id="MU860660">
    <property type="protein sequence ID" value="KAK4233125.1"/>
    <property type="molecule type" value="Genomic_DNA"/>
</dbReference>
<dbReference type="Proteomes" id="UP001303760">
    <property type="component" value="Unassembled WGS sequence"/>
</dbReference>
<evidence type="ECO:0000256" key="1">
    <source>
        <dbReference type="SAM" id="MobiDB-lite"/>
    </source>
</evidence>
<gene>
    <name evidence="2" type="ORF">C8A03DRAFT_39191</name>
</gene>
<reference evidence="2" key="1">
    <citation type="journal article" date="2023" name="Mol. Phylogenet. Evol.">
        <title>Genome-scale phylogeny and comparative genomics of the fungal order Sordariales.</title>
        <authorList>
            <person name="Hensen N."/>
            <person name="Bonometti L."/>
            <person name="Westerberg I."/>
            <person name="Brannstrom I.O."/>
            <person name="Guillou S."/>
            <person name="Cros-Aarteil S."/>
            <person name="Calhoun S."/>
            <person name="Haridas S."/>
            <person name="Kuo A."/>
            <person name="Mondo S."/>
            <person name="Pangilinan J."/>
            <person name="Riley R."/>
            <person name="LaButti K."/>
            <person name="Andreopoulos B."/>
            <person name="Lipzen A."/>
            <person name="Chen C."/>
            <person name="Yan M."/>
            <person name="Daum C."/>
            <person name="Ng V."/>
            <person name="Clum A."/>
            <person name="Steindorff A."/>
            <person name="Ohm R.A."/>
            <person name="Martin F."/>
            <person name="Silar P."/>
            <person name="Natvig D.O."/>
            <person name="Lalanne C."/>
            <person name="Gautier V."/>
            <person name="Ament-Velasquez S.L."/>
            <person name="Kruys A."/>
            <person name="Hutchinson M.I."/>
            <person name="Powell A.J."/>
            <person name="Barry K."/>
            <person name="Miller A.N."/>
            <person name="Grigoriev I.V."/>
            <person name="Debuchy R."/>
            <person name="Gladieux P."/>
            <person name="Hiltunen Thoren M."/>
            <person name="Johannesson H."/>
        </authorList>
    </citation>
    <scope>NUCLEOTIDE SEQUENCE</scope>
    <source>
        <strain evidence="2">CBS 532.94</strain>
    </source>
</reference>
<feature type="compositionally biased region" description="Basic and acidic residues" evidence="1">
    <location>
        <begin position="19"/>
        <end position="40"/>
    </location>
</feature>
<keyword evidence="3" id="KW-1185">Reference proteome</keyword>
<feature type="non-terminal residue" evidence="2">
    <location>
        <position position="56"/>
    </location>
</feature>
<dbReference type="AlphaFoldDB" id="A0AAN7C0T5"/>
<proteinExistence type="predicted"/>
<reference evidence="2" key="2">
    <citation type="submission" date="2023-05" db="EMBL/GenBank/DDBJ databases">
        <authorList>
            <consortium name="Lawrence Berkeley National Laboratory"/>
            <person name="Steindorff A."/>
            <person name="Hensen N."/>
            <person name="Bonometti L."/>
            <person name="Westerberg I."/>
            <person name="Brannstrom I.O."/>
            <person name="Guillou S."/>
            <person name="Cros-Aarteil S."/>
            <person name="Calhoun S."/>
            <person name="Haridas S."/>
            <person name="Kuo A."/>
            <person name="Mondo S."/>
            <person name="Pangilinan J."/>
            <person name="Riley R."/>
            <person name="Labutti K."/>
            <person name="Andreopoulos B."/>
            <person name="Lipzen A."/>
            <person name="Chen C."/>
            <person name="Yanf M."/>
            <person name="Daum C."/>
            <person name="Ng V."/>
            <person name="Clum A."/>
            <person name="Ohm R."/>
            <person name="Martin F."/>
            <person name="Silar P."/>
            <person name="Natvig D."/>
            <person name="Lalanne C."/>
            <person name="Gautier V."/>
            <person name="Ament-Velasquez S.L."/>
            <person name="Kruys A."/>
            <person name="Hutchinson M.I."/>
            <person name="Powell A.J."/>
            <person name="Barry K."/>
            <person name="Miller A.N."/>
            <person name="Grigoriev I.V."/>
            <person name="Debuchy R."/>
            <person name="Gladieux P."/>
            <person name="Thoren M.H."/>
            <person name="Johannesson H."/>
        </authorList>
    </citation>
    <scope>NUCLEOTIDE SEQUENCE</scope>
    <source>
        <strain evidence="2">CBS 532.94</strain>
    </source>
</reference>
<sequence>MPQGGHNGRAARNVMDVNKGADRADRQIGPRANHDRHTQRDNPPATGAGDSNEQAA</sequence>
<accession>A0AAN7C0T5</accession>
<name>A0AAN7C0T5_9PEZI</name>